<dbReference type="PANTHER" id="PTHR11324">
    <property type="entry name" value="IL16-RELATED"/>
    <property type="match status" value="1"/>
</dbReference>
<dbReference type="GeneID" id="108863848"/>
<protein>
    <submittedName>
        <fullName evidence="4">Uncharacterized protein LOC108863848</fullName>
    </submittedName>
</protein>
<dbReference type="InterPro" id="IPR036034">
    <property type="entry name" value="PDZ_sf"/>
</dbReference>
<dbReference type="AlphaFoldDB" id="A0AAJ7L3V8"/>
<dbReference type="Gene3D" id="2.30.42.10">
    <property type="match status" value="1"/>
</dbReference>
<evidence type="ECO:0000313" key="4">
    <source>
        <dbReference type="RefSeq" id="XP_018494005.1"/>
    </source>
</evidence>
<dbReference type="PROSITE" id="PS50106">
    <property type="entry name" value="PDZ"/>
    <property type="match status" value="1"/>
</dbReference>
<sequence>MAKHGEAGKFVTVLPISEKGTSHAQIRSHSGIPLPKRPASAPNVTVLEVKNTAGPFNGTMASEVLDHATIYRLPGERLGMALKFVGGTNAGDTVSKVFIQSINPESPASRAQSKFAPIREGDEILKIGEREVTSMTRLDCVTLLRDAPVCINLVIRHMGGYIQLPVEPPTATDTARNKREPPPIPPRKTSAESPPILVMKPFQYDVITALQRTKCPNDQYIMLSTYSKSPSTKSLDRIGNGSIVRPSIPPPLPPRKVSKEDTTNQSSPVEVRSQSVPPPPPPRKDDHKLNQQRTTYSADEPDGARTVLQRTRSAPSSEERPRFLRPAEAEAYTDLFADDDDNYVDESDDTASSVSTVIDRLHSRSSTANSSFSEHAYGYDRPPLPRFELERAMHPLMEMEQKMPEVPPRPSVQKLQAEDTELSETPDPQPAAEISEVAQEKISERSVEASKSVSATAVGTEDPKCQIIAAKCQSPLLDGESKRARKIIVEP</sequence>
<name>A0AAJ7L3V8_9ACAR</name>
<dbReference type="Proteomes" id="UP000694867">
    <property type="component" value="Unplaced"/>
</dbReference>
<gene>
    <name evidence="4" type="primary">LOC108863848</name>
</gene>
<feature type="compositionally biased region" description="Low complexity" evidence="1">
    <location>
        <begin position="265"/>
        <end position="275"/>
    </location>
</feature>
<dbReference type="Pfam" id="PF00595">
    <property type="entry name" value="PDZ"/>
    <property type="match status" value="1"/>
</dbReference>
<evidence type="ECO:0000259" key="2">
    <source>
        <dbReference type="PROSITE" id="PS50106"/>
    </source>
</evidence>
<accession>A0AAJ7L3V8</accession>
<feature type="region of interest" description="Disordered" evidence="1">
    <location>
        <begin position="228"/>
        <end position="322"/>
    </location>
</feature>
<feature type="region of interest" description="Disordered" evidence="1">
    <location>
        <begin position="401"/>
        <end position="459"/>
    </location>
</feature>
<dbReference type="RefSeq" id="XP_018494005.1">
    <property type="nucleotide sequence ID" value="XM_018638489.1"/>
</dbReference>
<evidence type="ECO:0000313" key="3">
    <source>
        <dbReference type="Proteomes" id="UP000694867"/>
    </source>
</evidence>
<reference evidence="4" key="1">
    <citation type="submission" date="2025-08" db="UniProtKB">
        <authorList>
            <consortium name="RefSeq"/>
        </authorList>
    </citation>
    <scope>IDENTIFICATION</scope>
</reference>
<keyword evidence="3" id="KW-1185">Reference proteome</keyword>
<dbReference type="SMART" id="SM00228">
    <property type="entry name" value="PDZ"/>
    <property type="match status" value="1"/>
</dbReference>
<feature type="domain" description="PDZ" evidence="2">
    <location>
        <begin position="67"/>
        <end position="159"/>
    </location>
</feature>
<dbReference type="SUPFAM" id="SSF50156">
    <property type="entry name" value="PDZ domain-like"/>
    <property type="match status" value="1"/>
</dbReference>
<dbReference type="KEGG" id="goe:108863848"/>
<organism evidence="3 4">
    <name type="scientific">Galendromus occidentalis</name>
    <name type="common">western predatory mite</name>
    <dbReference type="NCBI Taxonomy" id="34638"/>
    <lineage>
        <taxon>Eukaryota</taxon>
        <taxon>Metazoa</taxon>
        <taxon>Ecdysozoa</taxon>
        <taxon>Arthropoda</taxon>
        <taxon>Chelicerata</taxon>
        <taxon>Arachnida</taxon>
        <taxon>Acari</taxon>
        <taxon>Parasitiformes</taxon>
        <taxon>Mesostigmata</taxon>
        <taxon>Gamasina</taxon>
        <taxon>Phytoseioidea</taxon>
        <taxon>Phytoseiidae</taxon>
        <taxon>Typhlodrominae</taxon>
        <taxon>Galendromus</taxon>
    </lineage>
</organism>
<proteinExistence type="predicted"/>
<evidence type="ECO:0000256" key="1">
    <source>
        <dbReference type="SAM" id="MobiDB-lite"/>
    </source>
</evidence>
<dbReference type="PANTHER" id="PTHR11324:SF16">
    <property type="entry name" value="PDZ DOMAIN-CONTAINING PROTEIN 2"/>
    <property type="match status" value="1"/>
</dbReference>
<dbReference type="CDD" id="cd00136">
    <property type="entry name" value="PDZ_canonical"/>
    <property type="match status" value="1"/>
</dbReference>
<feature type="region of interest" description="Disordered" evidence="1">
    <location>
        <begin position="165"/>
        <end position="196"/>
    </location>
</feature>
<feature type="compositionally biased region" description="Basic and acidic residues" evidence="1">
    <location>
        <begin position="438"/>
        <end position="448"/>
    </location>
</feature>
<dbReference type="InterPro" id="IPR001478">
    <property type="entry name" value="PDZ"/>
</dbReference>